<comment type="caution">
    <text evidence="2">The sequence shown here is derived from an EMBL/GenBank/DDBJ whole genome shotgun (WGS) entry which is preliminary data.</text>
</comment>
<organism evidence="2 3">
    <name type="scientific">Tibeticola sediminis</name>
    <dbReference type="NCBI Taxonomy" id="1917811"/>
    <lineage>
        <taxon>Bacteria</taxon>
        <taxon>Pseudomonadati</taxon>
        <taxon>Pseudomonadota</taxon>
        <taxon>Betaproteobacteria</taxon>
        <taxon>Burkholderiales</taxon>
        <taxon>Comamonadaceae</taxon>
        <taxon>Tibeticola</taxon>
    </lineage>
</organism>
<dbReference type="SMART" id="SM00986">
    <property type="entry name" value="UDG"/>
    <property type="match status" value="1"/>
</dbReference>
<accession>A0A3N4UZI4</accession>
<dbReference type="NCBIfam" id="TIGR04274">
    <property type="entry name" value="hypoxanDNAglyco"/>
    <property type="match status" value="1"/>
</dbReference>
<dbReference type="Pfam" id="PF03167">
    <property type="entry name" value="UDG"/>
    <property type="match status" value="1"/>
</dbReference>
<dbReference type="SUPFAM" id="SSF52141">
    <property type="entry name" value="Uracil-DNA glycosylase-like"/>
    <property type="match status" value="1"/>
</dbReference>
<dbReference type="AlphaFoldDB" id="A0A3N4UZI4"/>
<gene>
    <name evidence="2" type="ORF">EDC62_0742</name>
</gene>
<keyword evidence="3" id="KW-1185">Reference proteome</keyword>
<dbReference type="CDD" id="cd10032">
    <property type="entry name" value="UDG-F6_HDG"/>
    <property type="match status" value="1"/>
</dbReference>
<feature type="domain" description="Uracil-DNA glycosylase-like" evidence="1">
    <location>
        <begin position="38"/>
        <end position="194"/>
    </location>
</feature>
<proteinExistence type="predicted"/>
<name>A0A3N4UZI4_9BURK</name>
<dbReference type="InterPro" id="IPR036895">
    <property type="entry name" value="Uracil-DNA_glycosylase-like_sf"/>
</dbReference>
<dbReference type="Gene3D" id="3.40.470.10">
    <property type="entry name" value="Uracil-DNA glycosylase-like domain"/>
    <property type="match status" value="1"/>
</dbReference>
<sequence>MLSKKEQTQAAPSAPAVTAPFAAAPVAARDGAPLTGLAPVVRDDTVLVVLGSFPGVASLAAQQYYAHPHNHFWRIIETIWPPPQREMVGWCYEKRIAWLLAQRVGLWDVYAACTREGSLDAAIRNAILNDFAALAARGPQIVAVAHNGGESFRHARRVLAAFPRPLESHRLPSTSPANASWSFERKLAAWRAVFARHGLV</sequence>
<evidence type="ECO:0000313" key="2">
    <source>
        <dbReference type="EMBL" id="RPE73031.1"/>
    </source>
</evidence>
<dbReference type="InterPro" id="IPR026353">
    <property type="entry name" value="Hypoxan-DNA_Glyclase"/>
</dbReference>
<evidence type="ECO:0000259" key="1">
    <source>
        <dbReference type="SMART" id="SM00986"/>
    </source>
</evidence>
<dbReference type="SMART" id="SM00987">
    <property type="entry name" value="UreE_C"/>
    <property type="match status" value="1"/>
</dbReference>
<dbReference type="InterPro" id="IPR005122">
    <property type="entry name" value="Uracil-DNA_glycosylase-like"/>
</dbReference>
<evidence type="ECO:0000313" key="3">
    <source>
        <dbReference type="Proteomes" id="UP000272193"/>
    </source>
</evidence>
<reference evidence="2 3" key="1">
    <citation type="submission" date="2018-11" db="EMBL/GenBank/DDBJ databases">
        <title>Genomic Encyclopedia of Type Strains, Phase IV (KMG-IV): sequencing the most valuable type-strain genomes for metagenomic binning, comparative biology and taxonomic classification.</title>
        <authorList>
            <person name="Goeker M."/>
        </authorList>
    </citation>
    <scope>NUCLEOTIDE SEQUENCE [LARGE SCALE GENOMIC DNA]</scope>
    <source>
        <strain evidence="2 3">DSM 101684</strain>
    </source>
</reference>
<dbReference type="Proteomes" id="UP000272193">
    <property type="component" value="Unassembled WGS sequence"/>
</dbReference>
<dbReference type="EMBL" id="RKQL01000001">
    <property type="protein sequence ID" value="RPE73031.1"/>
    <property type="molecule type" value="Genomic_DNA"/>
</dbReference>
<protein>
    <submittedName>
        <fullName evidence="2">G/U mismatch-specific uracil-DNA glycosylase</fullName>
    </submittedName>
</protein>